<dbReference type="Pfam" id="PF12915">
    <property type="entry name" value="DUF3833"/>
    <property type="match status" value="1"/>
</dbReference>
<name>A0A2T3P821_9GAMM</name>
<reference evidence="2 3" key="1">
    <citation type="submission" date="2018-01" db="EMBL/GenBank/DDBJ databases">
        <title>Whole genome sequencing of Histamine producing bacteria.</title>
        <authorList>
            <person name="Butler K."/>
        </authorList>
    </citation>
    <scope>NUCLEOTIDE SEQUENCE [LARGE SCALE GENOMIC DNA]</scope>
    <source>
        <strain evidence="2 3">DSM 24669</strain>
    </source>
</reference>
<evidence type="ECO:0000256" key="1">
    <source>
        <dbReference type="SAM" id="SignalP"/>
    </source>
</evidence>
<proteinExistence type="predicted"/>
<sequence length="183" mass="20921">MLSRYFSQFALLRCLVALVFVLHLSACSNAIDEYHATTPSFELFEYFEGDVLAWGMLQDRSGVQTRRFDVKIRGVVTGNILTLTEDFVFDDGEKQQRIWSITKNADGTYIGEADDVIGEAIGIVAGNALNWQYTLRVPVDDTTYDIAFDDWMYRQDQVRMFNVANMSKFGFTVGKVTLFFEKQ</sequence>
<dbReference type="InterPro" id="IPR024409">
    <property type="entry name" value="DUF3833"/>
</dbReference>
<evidence type="ECO:0000313" key="2">
    <source>
        <dbReference type="EMBL" id="PSW24897.1"/>
    </source>
</evidence>
<protein>
    <submittedName>
        <fullName evidence="2">DUF3833 domain-containing protein</fullName>
    </submittedName>
</protein>
<dbReference type="RefSeq" id="WP_107302647.1">
    <property type="nucleotide sequence ID" value="NZ_AP024853.1"/>
</dbReference>
<keyword evidence="1" id="KW-0732">Signal</keyword>
<keyword evidence="3" id="KW-1185">Reference proteome</keyword>
<organism evidence="2 3">
    <name type="scientific">Photobacterium swingsii</name>
    <dbReference type="NCBI Taxonomy" id="680026"/>
    <lineage>
        <taxon>Bacteria</taxon>
        <taxon>Pseudomonadati</taxon>
        <taxon>Pseudomonadota</taxon>
        <taxon>Gammaproteobacteria</taxon>
        <taxon>Vibrionales</taxon>
        <taxon>Vibrionaceae</taxon>
        <taxon>Photobacterium</taxon>
    </lineage>
</organism>
<dbReference type="AlphaFoldDB" id="A0A2T3P821"/>
<dbReference type="Proteomes" id="UP000240481">
    <property type="component" value="Unassembled WGS sequence"/>
</dbReference>
<accession>A0A2T3P821</accession>
<dbReference type="EMBL" id="PYLZ01000004">
    <property type="protein sequence ID" value="PSW24897.1"/>
    <property type="molecule type" value="Genomic_DNA"/>
</dbReference>
<feature type="chain" id="PRO_5015672247" evidence="1">
    <location>
        <begin position="31"/>
        <end position="183"/>
    </location>
</feature>
<feature type="signal peptide" evidence="1">
    <location>
        <begin position="1"/>
        <end position="30"/>
    </location>
</feature>
<dbReference type="OrthoDB" id="5296954at2"/>
<comment type="caution">
    <text evidence="2">The sequence shown here is derived from an EMBL/GenBank/DDBJ whole genome shotgun (WGS) entry which is preliminary data.</text>
</comment>
<evidence type="ECO:0000313" key="3">
    <source>
        <dbReference type="Proteomes" id="UP000240481"/>
    </source>
</evidence>
<gene>
    <name evidence="2" type="ORF">C9I94_08785</name>
</gene>